<dbReference type="EMBL" id="ACNN01000026">
    <property type="protein sequence ID" value="EEN82488.1"/>
    <property type="molecule type" value="Genomic_DNA"/>
</dbReference>
<keyword evidence="3 4" id="KW-0413">Isomerase</keyword>
<dbReference type="RefSeq" id="WP_004334325.1">
    <property type="nucleotide sequence ID" value="NZ_ACNN01000026.1"/>
</dbReference>
<dbReference type="Gene3D" id="3.10.50.40">
    <property type="match status" value="1"/>
</dbReference>
<dbReference type="InterPro" id="IPR046357">
    <property type="entry name" value="PPIase_dom_sf"/>
</dbReference>
<dbReference type="eggNOG" id="COG0545">
    <property type="taxonomic scope" value="Bacteria"/>
</dbReference>
<comment type="caution">
    <text evidence="7">The sequence shown here is derived from an EMBL/GenBank/DDBJ whole genome shotgun (WGS) entry which is preliminary data.</text>
</comment>
<dbReference type="InterPro" id="IPR001179">
    <property type="entry name" value="PPIase_FKBP_dom"/>
</dbReference>
<gene>
    <name evidence="7" type="ORF">POREN0001_1701</name>
</gene>
<evidence type="ECO:0000256" key="4">
    <source>
        <dbReference type="RuleBase" id="RU003915"/>
    </source>
</evidence>
<evidence type="ECO:0000313" key="8">
    <source>
        <dbReference type="Proteomes" id="UP000004295"/>
    </source>
</evidence>
<feature type="chain" id="PRO_5002927945" description="Peptidyl-prolyl cis-trans isomerase" evidence="5">
    <location>
        <begin position="25"/>
        <end position="184"/>
    </location>
</feature>
<proteinExistence type="inferred from homology"/>
<organism evidence="7 8">
    <name type="scientific">Porphyromonas endodontalis (strain ATCC 35406 / DSM 24491 / JCM 8526 / CCUG 16442 / BCRC 14492 / NCTC 13058 / HG 370)</name>
    <name type="common">Bacteroides endodontalis</name>
    <dbReference type="NCBI Taxonomy" id="553175"/>
    <lineage>
        <taxon>Bacteria</taxon>
        <taxon>Pseudomonadati</taxon>
        <taxon>Bacteroidota</taxon>
        <taxon>Bacteroidia</taxon>
        <taxon>Bacteroidales</taxon>
        <taxon>Porphyromonadaceae</taxon>
        <taxon>Porphyromonas</taxon>
    </lineage>
</organism>
<evidence type="ECO:0000313" key="7">
    <source>
        <dbReference type="EMBL" id="EEN82488.1"/>
    </source>
</evidence>
<dbReference type="GeneID" id="93366093"/>
<dbReference type="EC" id="5.2.1.8" evidence="4"/>
<feature type="domain" description="PPIase FKBP-type" evidence="6">
    <location>
        <begin position="79"/>
        <end position="179"/>
    </location>
</feature>
<evidence type="ECO:0000256" key="5">
    <source>
        <dbReference type="SAM" id="SignalP"/>
    </source>
</evidence>
<dbReference type="STRING" id="553175.POREN0001_1701"/>
<evidence type="ECO:0000259" key="6">
    <source>
        <dbReference type="PROSITE" id="PS50059"/>
    </source>
</evidence>
<keyword evidence="5" id="KW-0732">Signal</keyword>
<evidence type="ECO:0000256" key="3">
    <source>
        <dbReference type="PROSITE-ProRule" id="PRU00277"/>
    </source>
</evidence>
<dbReference type="AlphaFoldDB" id="C3JBG7"/>
<keyword evidence="2 3" id="KW-0697">Rotamase</keyword>
<comment type="similarity">
    <text evidence="4">Belongs to the FKBP-type PPIase family.</text>
</comment>
<protein>
    <recommendedName>
        <fullName evidence="4">Peptidyl-prolyl cis-trans isomerase</fullName>
        <ecNumber evidence="4">5.2.1.8</ecNumber>
    </recommendedName>
</protein>
<dbReference type="Pfam" id="PF00254">
    <property type="entry name" value="FKBP_C"/>
    <property type="match status" value="1"/>
</dbReference>
<feature type="signal peptide" evidence="5">
    <location>
        <begin position="1"/>
        <end position="24"/>
    </location>
</feature>
<dbReference type="SUPFAM" id="SSF54534">
    <property type="entry name" value="FKBP-like"/>
    <property type="match status" value="1"/>
</dbReference>
<dbReference type="GO" id="GO:0003755">
    <property type="term" value="F:peptidyl-prolyl cis-trans isomerase activity"/>
    <property type="evidence" value="ECO:0007669"/>
    <property type="project" value="UniProtKB-UniRule"/>
</dbReference>
<dbReference type="PROSITE" id="PS50059">
    <property type="entry name" value="FKBP_PPIASE"/>
    <property type="match status" value="1"/>
</dbReference>
<keyword evidence="8" id="KW-1185">Reference proteome</keyword>
<sequence>MNKKIFPILIVVATLMAALLPACQSSVDSSEEWRRRNEKAFADYESKSEYKKVTTDGSLPYVFMKTKTKGTGTEHPISTSRVIIHYAMYLLVSTSSTGTAPLDGNFDQEQGLRLSLNRGEKQRAIAGMQIALQNMVVGDHTEVIIPWYLAYGAKTTKSQNINIPGYSALRYEIRLDSIVPESAE</sequence>
<reference evidence="7 8" key="1">
    <citation type="submission" date="2009-04" db="EMBL/GenBank/DDBJ databases">
        <authorList>
            <person name="Sebastian Y."/>
            <person name="Madupu R."/>
            <person name="Durkin A.S."/>
            <person name="Torralba M."/>
            <person name="Methe B."/>
            <person name="Sutton G.G."/>
            <person name="Strausberg R.L."/>
            <person name="Nelson K.E."/>
        </authorList>
    </citation>
    <scope>NUCLEOTIDE SEQUENCE [LARGE SCALE GENOMIC DNA]</scope>
    <source>
        <strain evidence="8">ATCC 35406 / BCRC 14492 / JCM 8526 / NCTC 13058 / HG 370</strain>
    </source>
</reference>
<dbReference type="Proteomes" id="UP000004295">
    <property type="component" value="Unassembled WGS sequence"/>
</dbReference>
<name>C3JBG7_POREA</name>
<evidence type="ECO:0000256" key="2">
    <source>
        <dbReference type="ARBA" id="ARBA00023110"/>
    </source>
</evidence>
<accession>C3JBG7</accession>
<comment type="catalytic activity">
    <reaction evidence="1 3 4">
        <text>[protein]-peptidylproline (omega=180) = [protein]-peptidylproline (omega=0)</text>
        <dbReference type="Rhea" id="RHEA:16237"/>
        <dbReference type="Rhea" id="RHEA-COMP:10747"/>
        <dbReference type="Rhea" id="RHEA-COMP:10748"/>
        <dbReference type="ChEBI" id="CHEBI:83833"/>
        <dbReference type="ChEBI" id="CHEBI:83834"/>
        <dbReference type="EC" id="5.2.1.8"/>
    </reaction>
</comment>
<evidence type="ECO:0000256" key="1">
    <source>
        <dbReference type="ARBA" id="ARBA00000971"/>
    </source>
</evidence>